<keyword evidence="2" id="KW-0378">Hydrolase</keyword>
<evidence type="ECO:0000313" key="8">
    <source>
        <dbReference type="EMBL" id="PWY96737.1"/>
    </source>
</evidence>
<dbReference type="AlphaFoldDB" id="A0A317XFW7"/>
<evidence type="ECO:0000256" key="3">
    <source>
        <dbReference type="ARBA" id="ARBA00022806"/>
    </source>
</evidence>
<reference evidence="8 9" key="1">
    <citation type="submission" date="2016-12" db="EMBL/GenBank/DDBJ databases">
        <title>The genomes of Aspergillus section Nigri reveals drivers in fungal speciation.</title>
        <authorList>
            <consortium name="DOE Joint Genome Institute"/>
            <person name="Vesth T.C."/>
            <person name="Nybo J."/>
            <person name="Theobald S."/>
            <person name="Brandl J."/>
            <person name="Frisvad J.C."/>
            <person name="Nielsen K.F."/>
            <person name="Lyhne E.K."/>
            <person name="Kogle M.E."/>
            <person name="Kuo A."/>
            <person name="Riley R."/>
            <person name="Clum A."/>
            <person name="Nolan M."/>
            <person name="Lipzen A."/>
            <person name="Salamov A."/>
            <person name="Henrissat B."/>
            <person name="Wiebenga A."/>
            <person name="De Vries R.P."/>
            <person name="Grigoriev I.V."/>
            <person name="Mortensen U.H."/>
            <person name="Andersen M.R."/>
            <person name="Baker S.E."/>
        </authorList>
    </citation>
    <scope>NUCLEOTIDE SEQUENCE [LARGE SCALE GENOMIC DNA]</scope>
    <source>
        <strain evidence="8 9">CBS 115572</strain>
    </source>
</reference>
<keyword evidence="9" id="KW-1185">Reference proteome</keyword>
<keyword evidence="1" id="KW-0547">Nucleotide-binding</keyword>
<sequence length="1028" mass="114264">MSDNGIFNDEGKNGVFNANKRHAQEDTDTNKREKKRARIINTQENIQLSGLWTAGTEWVVCNSILQARSVISEPNVLSAGVPVTSNMYPNGIGAPVQLSGGFVYPGIPNIVHHPQSPVPSTPRRKTMDLVPRVVHGRLKFYREKKRWVKRAEVDTPRSAVKSQSGVNCQNGGLQSKSVAPLSYPVYPVQPVPMVEPSSPFGDEDNSWSSGRDMELEESHSIEPPDEIEDELPQKEHGIEEDIQELKEAQCDTCFGEIVSTAVSASKGNNDKQPDLVSIEPLGHVLKLSFRNSGVYAGIVPMPVLVNLLEQYTLKLVGALSVPSSRKGVVSQDNQGPTIRIILYGREDEMKAVGAGLSEAGVFLQHPTVADYQQLLPYMNPQYLLRPGNQMPKLEYLDLSDGGQPSKVLEPLAEDEKSKIMQIFDSANLVPDTCQAKSSPRLKSILEEHQKVALSMMVEREIGRFEELKFPSLWVKDRDQRYRNKITGKVEVEPRPLCGGILADDMGLGKTLSLLALVCSSLDRLDEEKQLGSSPRATLIVTPKSTIPGWEKQIKTHIRPGQVRYLVYHGSKRRQAEEVLSQHYDIVITTLVLYEAHHIRSRSSQVFRAVTSLKAYFRWCLTGTPIQNSLDDYGALLSFIGVPVLKEKSAFDYWIANPMKADPSNNLQTLQYLVAATAFRRTKNMVKAVVELPAKVERIESVQLADADRELYEFFKVKAAKTASQFSRSRKNPFKSLDSKAENNLVFINFLRLICNHGEHLLPASVVNAWRNREKEQAADFRASSEGVMLFGGRSGSTEPGIHKSGNIPDREGNSDTDSAWSFPNSPSSLHGESVTSASSGISFSPSAKMRALLNNLEKEQRGSSGKILKPIKRHAYLVYQCAGIAEFLQQDHYGYACIDGQSSLAERQSAIQRFNEDSNCTVMLASISSAGEGIDLTAANNIHLLEPHWNPMIEAQAIDRVHRIGQSRDVSVTRYLVTNSIESYVRWIQEDKLQVISQSLGSVPISQAELDRRRLNKLQKFLGPSSKV</sequence>
<dbReference type="InterPro" id="IPR000330">
    <property type="entry name" value="SNF2_N"/>
</dbReference>
<evidence type="ECO:0000259" key="7">
    <source>
        <dbReference type="PROSITE" id="PS51194"/>
    </source>
</evidence>
<protein>
    <submittedName>
        <fullName evidence="8">Uncharacterized protein</fullName>
    </submittedName>
</protein>
<feature type="compositionally biased region" description="Basic and acidic residues" evidence="5">
    <location>
        <begin position="22"/>
        <end position="31"/>
    </location>
</feature>
<evidence type="ECO:0000256" key="5">
    <source>
        <dbReference type="SAM" id="MobiDB-lite"/>
    </source>
</evidence>
<dbReference type="OrthoDB" id="448448at2759"/>
<evidence type="ECO:0000256" key="4">
    <source>
        <dbReference type="ARBA" id="ARBA00022840"/>
    </source>
</evidence>
<dbReference type="Gene3D" id="3.40.50.10810">
    <property type="entry name" value="Tandem AAA-ATPase domain"/>
    <property type="match status" value="1"/>
</dbReference>
<dbReference type="SUPFAM" id="SSF52540">
    <property type="entry name" value="P-loop containing nucleoside triphosphate hydrolases"/>
    <property type="match status" value="2"/>
</dbReference>
<name>A0A317XFW7_9EURO</name>
<accession>A0A317XFW7</accession>
<dbReference type="InterPro" id="IPR014001">
    <property type="entry name" value="Helicase_ATP-bd"/>
</dbReference>
<dbReference type="PANTHER" id="PTHR45626">
    <property type="entry name" value="TRANSCRIPTION TERMINATION FACTOR 2-RELATED"/>
    <property type="match status" value="1"/>
</dbReference>
<feature type="domain" description="Helicase ATP-binding" evidence="6">
    <location>
        <begin position="490"/>
        <end position="642"/>
    </location>
</feature>
<feature type="region of interest" description="Disordered" evidence="5">
    <location>
        <begin position="194"/>
        <end position="226"/>
    </location>
</feature>
<comment type="caution">
    <text evidence="8">The sequence shown here is derived from an EMBL/GenBank/DDBJ whole genome shotgun (WGS) entry which is preliminary data.</text>
</comment>
<feature type="region of interest" description="Disordered" evidence="5">
    <location>
        <begin position="1"/>
        <end position="35"/>
    </location>
</feature>
<dbReference type="InterPro" id="IPR049730">
    <property type="entry name" value="SNF2/RAD54-like_C"/>
</dbReference>
<dbReference type="PROSITE" id="PS51194">
    <property type="entry name" value="HELICASE_CTER"/>
    <property type="match status" value="1"/>
</dbReference>
<dbReference type="InterPro" id="IPR001650">
    <property type="entry name" value="Helicase_C-like"/>
</dbReference>
<feature type="region of interest" description="Disordered" evidence="5">
    <location>
        <begin position="791"/>
        <end position="841"/>
    </location>
</feature>
<dbReference type="GO" id="GO:0006281">
    <property type="term" value="P:DNA repair"/>
    <property type="evidence" value="ECO:0007669"/>
    <property type="project" value="TreeGrafter"/>
</dbReference>
<dbReference type="InterPro" id="IPR038718">
    <property type="entry name" value="SNF2-like_sf"/>
</dbReference>
<dbReference type="GeneID" id="37117479"/>
<dbReference type="InterPro" id="IPR027417">
    <property type="entry name" value="P-loop_NTPase"/>
</dbReference>
<feature type="compositionally biased region" description="Basic and acidic residues" evidence="5">
    <location>
        <begin position="211"/>
        <end position="222"/>
    </location>
</feature>
<evidence type="ECO:0000259" key="6">
    <source>
        <dbReference type="PROSITE" id="PS51192"/>
    </source>
</evidence>
<dbReference type="SMART" id="SM00490">
    <property type="entry name" value="HELICc"/>
    <property type="match status" value="1"/>
</dbReference>
<dbReference type="Pfam" id="PF00271">
    <property type="entry name" value="Helicase_C"/>
    <property type="match status" value="1"/>
</dbReference>
<dbReference type="SMART" id="SM00487">
    <property type="entry name" value="DEXDc"/>
    <property type="match status" value="1"/>
</dbReference>
<dbReference type="CDD" id="cd18793">
    <property type="entry name" value="SF2_C_SNF"/>
    <property type="match status" value="1"/>
</dbReference>
<dbReference type="GO" id="GO:0016787">
    <property type="term" value="F:hydrolase activity"/>
    <property type="evidence" value="ECO:0007669"/>
    <property type="project" value="UniProtKB-KW"/>
</dbReference>
<dbReference type="GO" id="GO:0008094">
    <property type="term" value="F:ATP-dependent activity, acting on DNA"/>
    <property type="evidence" value="ECO:0007669"/>
    <property type="project" value="TreeGrafter"/>
</dbReference>
<dbReference type="GO" id="GO:0005524">
    <property type="term" value="F:ATP binding"/>
    <property type="evidence" value="ECO:0007669"/>
    <property type="project" value="UniProtKB-KW"/>
</dbReference>
<evidence type="ECO:0000313" key="9">
    <source>
        <dbReference type="Proteomes" id="UP000246702"/>
    </source>
</evidence>
<dbReference type="Gene3D" id="3.40.50.300">
    <property type="entry name" value="P-loop containing nucleotide triphosphate hydrolases"/>
    <property type="match status" value="1"/>
</dbReference>
<feature type="domain" description="Helicase C-terminal" evidence="7">
    <location>
        <begin position="848"/>
        <end position="1011"/>
    </location>
</feature>
<dbReference type="Pfam" id="PF00176">
    <property type="entry name" value="SNF2-rel_dom"/>
    <property type="match status" value="1"/>
</dbReference>
<evidence type="ECO:0000256" key="1">
    <source>
        <dbReference type="ARBA" id="ARBA00022741"/>
    </source>
</evidence>
<dbReference type="RefSeq" id="XP_025473498.1">
    <property type="nucleotide sequence ID" value="XM_025615336.1"/>
</dbReference>
<dbReference type="Proteomes" id="UP000246702">
    <property type="component" value="Unassembled WGS sequence"/>
</dbReference>
<proteinExistence type="predicted"/>
<gene>
    <name evidence="8" type="ORF">BO94DRAFT_580569</name>
</gene>
<dbReference type="EMBL" id="MSFK01000001">
    <property type="protein sequence ID" value="PWY96737.1"/>
    <property type="molecule type" value="Genomic_DNA"/>
</dbReference>
<dbReference type="GO" id="GO:0005634">
    <property type="term" value="C:nucleus"/>
    <property type="evidence" value="ECO:0007669"/>
    <property type="project" value="TreeGrafter"/>
</dbReference>
<keyword evidence="3" id="KW-0347">Helicase</keyword>
<organism evidence="8 9">
    <name type="scientific">Aspergillus sclerotioniger CBS 115572</name>
    <dbReference type="NCBI Taxonomy" id="1450535"/>
    <lineage>
        <taxon>Eukaryota</taxon>
        <taxon>Fungi</taxon>
        <taxon>Dikarya</taxon>
        <taxon>Ascomycota</taxon>
        <taxon>Pezizomycotina</taxon>
        <taxon>Eurotiomycetes</taxon>
        <taxon>Eurotiomycetidae</taxon>
        <taxon>Eurotiales</taxon>
        <taxon>Aspergillaceae</taxon>
        <taxon>Aspergillus</taxon>
        <taxon>Aspergillus subgen. Circumdati</taxon>
    </lineage>
</organism>
<dbReference type="InterPro" id="IPR050628">
    <property type="entry name" value="SNF2_RAD54_helicase_TF"/>
</dbReference>
<evidence type="ECO:0000256" key="2">
    <source>
        <dbReference type="ARBA" id="ARBA00022801"/>
    </source>
</evidence>
<keyword evidence="4" id="KW-0067">ATP-binding</keyword>
<dbReference type="STRING" id="1450535.A0A317XFW7"/>
<dbReference type="GO" id="GO:0004386">
    <property type="term" value="F:helicase activity"/>
    <property type="evidence" value="ECO:0007669"/>
    <property type="project" value="UniProtKB-KW"/>
</dbReference>
<dbReference type="PROSITE" id="PS51192">
    <property type="entry name" value="HELICASE_ATP_BIND_1"/>
    <property type="match status" value="1"/>
</dbReference>
<dbReference type="CDD" id="cd18008">
    <property type="entry name" value="DEXDc_SHPRH-like"/>
    <property type="match status" value="1"/>
</dbReference>
<dbReference type="PANTHER" id="PTHR45626:SF17">
    <property type="entry name" value="HELICASE-LIKE TRANSCRIPTION FACTOR"/>
    <property type="match status" value="1"/>
</dbReference>
<feature type="compositionally biased region" description="Polar residues" evidence="5">
    <location>
        <begin position="815"/>
        <end position="835"/>
    </location>
</feature>